<feature type="compositionally biased region" description="Basic and acidic residues" evidence="1">
    <location>
        <begin position="1"/>
        <end position="32"/>
    </location>
</feature>
<feature type="compositionally biased region" description="Polar residues" evidence="1">
    <location>
        <begin position="184"/>
        <end position="211"/>
    </location>
</feature>
<protein>
    <submittedName>
        <fullName evidence="2">Uncharacterized protein</fullName>
    </submittedName>
</protein>
<evidence type="ECO:0000256" key="1">
    <source>
        <dbReference type="SAM" id="MobiDB-lite"/>
    </source>
</evidence>
<dbReference type="EMBL" id="CP144700">
    <property type="protein sequence ID" value="WVZ23098.1"/>
    <property type="molecule type" value="Genomic_DNA"/>
</dbReference>
<reference evidence="2 3" key="1">
    <citation type="journal article" date="2023" name="Life. Sci Alliance">
        <title>Evolutionary insights into 3D genome organization and epigenetic landscape of Vigna mungo.</title>
        <authorList>
            <person name="Junaid A."/>
            <person name="Singh B."/>
            <person name="Bhatia S."/>
        </authorList>
    </citation>
    <scope>NUCLEOTIDE SEQUENCE [LARGE SCALE GENOMIC DNA]</scope>
    <source>
        <strain evidence="2">Urdbean</strain>
    </source>
</reference>
<gene>
    <name evidence="2" type="ORF">V8G54_001642</name>
</gene>
<feature type="compositionally biased region" description="Low complexity" evidence="1">
    <location>
        <begin position="141"/>
        <end position="154"/>
    </location>
</feature>
<accession>A0AAQ3P7S4</accession>
<feature type="region of interest" description="Disordered" evidence="1">
    <location>
        <begin position="133"/>
        <end position="154"/>
    </location>
</feature>
<feature type="region of interest" description="Disordered" evidence="1">
    <location>
        <begin position="1"/>
        <end position="33"/>
    </location>
</feature>
<proteinExistence type="predicted"/>
<sequence length="220" mass="24791">MGENKKRGGDEKEKSNENENEKQKKEKEKELEAQQQMVKAGFCHITLAMSTSSPPIAKTLIFLKSESLAAVSKPYVVVVKLHRENASSTFAAPPPSMSPSSCIHHLVAPQCHRCATQKPIIRHHLQQLERNQIHGRDSCNPRTATTPPSPSTIVSSLKQFHHRETIYHRESENQSTKKSKIAQPPSSHNKPAEKSQISQTHNPNRTYTIFATPNRKTHKR</sequence>
<name>A0AAQ3P7S4_VIGMU</name>
<organism evidence="2 3">
    <name type="scientific">Vigna mungo</name>
    <name type="common">Black gram</name>
    <name type="synonym">Phaseolus mungo</name>
    <dbReference type="NCBI Taxonomy" id="3915"/>
    <lineage>
        <taxon>Eukaryota</taxon>
        <taxon>Viridiplantae</taxon>
        <taxon>Streptophyta</taxon>
        <taxon>Embryophyta</taxon>
        <taxon>Tracheophyta</taxon>
        <taxon>Spermatophyta</taxon>
        <taxon>Magnoliopsida</taxon>
        <taxon>eudicotyledons</taxon>
        <taxon>Gunneridae</taxon>
        <taxon>Pentapetalae</taxon>
        <taxon>rosids</taxon>
        <taxon>fabids</taxon>
        <taxon>Fabales</taxon>
        <taxon>Fabaceae</taxon>
        <taxon>Papilionoideae</taxon>
        <taxon>50 kb inversion clade</taxon>
        <taxon>NPAAA clade</taxon>
        <taxon>indigoferoid/millettioid clade</taxon>
        <taxon>Phaseoleae</taxon>
        <taxon>Vigna</taxon>
    </lineage>
</organism>
<evidence type="ECO:0000313" key="3">
    <source>
        <dbReference type="Proteomes" id="UP001374535"/>
    </source>
</evidence>
<feature type="region of interest" description="Disordered" evidence="1">
    <location>
        <begin position="167"/>
        <end position="220"/>
    </location>
</feature>
<evidence type="ECO:0000313" key="2">
    <source>
        <dbReference type="EMBL" id="WVZ23098.1"/>
    </source>
</evidence>
<dbReference type="Proteomes" id="UP001374535">
    <property type="component" value="Chromosome 1"/>
</dbReference>
<keyword evidence="3" id="KW-1185">Reference proteome</keyword>
<dbReference type="AlphaFoldDB" id="A0AAQ3P7S4"/>